<evidence type="ECO:0000256" key="6">
    <source>
        <dbReference type="ARBA" id="ARBA00044735"/>
    </source>
</evidence>
<dbReference type="RefSeq" id="XP_015524185.1">
    <property type="nucleotide sequence ID" value="XM_015668699.1"/>
</dbReference>
<evidence type="ECO:0000259" key="7">
    <source>
        <dbReference type="Pfam" id="PF05347"/>
    </source>
</evidence>
<evidence type="ECO:0000256" key="2">
    <source>
        <dbReference type="ARBA" id="ARBA00009508"/>
    </source>
</evidence>
<dbReference type="InterPro" id="IPR008011">
    <property type="entry name" value="Complex1_LYR_dom"/>
</dbReference>
<comment type="subcellular location">
    <subcellularLocation>
        <location evidence="1">Mitochondrion</location>
    </subcellularLocation>
</comment>
<accession>A0A6J0CCM3</accession>
<dbReference type="KEGG" id="nlo:107227516"/>
<dbReference type="CDD" id="cd20262">
    <property type="entry name" value="Complex1_LYR_LYRM2"/>
    <property type="match status" value="1"/>
</dbReference>
<dbReference type="OrthoDB" id="74240at2759"/>
<keyword evidence="4" id="KW-0496">Mitochondrion</keyword>
<dbReference type="AlphaFoldDB" id="A0A6J0CCM3"/>
<evidence type="ECO:0000256" key="1">
    <source>
        <dbReference type="ARBA" id="ARBA00004173"/>
    </source>
</evidence>
<evidence type="ECO:0000256" key="5">
    <source>
        <dbReference type="ARBA" id="ARBA00026235"/>
    </source>
</evidence>
<dbReference type="Pfam" id="PF05347">
    <property type="entry name" value="Complex1_LYR"/>
    <property type="match status" value="1"/>
</dbReference>
<reference evidence="9 10" key="1">
    <citation type="submission" date="2025-04" db="UniProtKB">
        <authorList>
            <consortium name="RefSeq"/>
        </authorList>
    </citation>
    <scope>IDENTIFICATION</scope>
    <source>
        <tissue evidence="9 10">Whole body</tissue>
    </source>
</reference>
<gene>
    <name evidence="9 10" type="primary">LOC107227516</name>
</gene>
<protein>
    <recommendedName>
        <fullName evidence="5">LYR motif-containing protein 2</fullName>
    </recommendedName>
</protein>
<name>A0A6J0CCM3_NEOLC</name>
<dbReference type="GO" id="GO:0005739">
    <property type="term" value="C:mitochondrion"/>
    <property type="evidence" value="ECO:0007669"/>
    <property type="project" value="UniProtKB-SubCell"/>
</dbReference>
<evidence type="ECO:0000313" key="8">
    <source>
        <dbReference type="Proteomes" id="UP000829291"/>
    </source>
</evidence>
<comment type="similarity">
    <text evidence="2">Belongs to the complex I LYR family.</text>
</comment>
<dbReference type="PANTHER" id="PTHR13675">
    <property type="entry name" value="LYR MOTIF-CONTAINING PROTEIN 2"/>
    <property type="match status" value="1"/>
</dbReference>
<dbReference type="InterPro" id="IPR045293">
    <property type="entry name" value="Complex1_LYR_LYRM2"/>
</dbReference>
<dbReference type="Proteomes" id="UP000829291">
    <property type="component" value="Chromosome 3"/>
</dbReference>
<comment type="function">
    <text evidence="6">Involved in efficient integration of the N-module into mitochondrial respiratory chain complex I.</text>
</comment>
<dbReference type="GeneID" id="107227516"/>
<organism evidence="8 10">
    <name type="scientific">Neodiprion lecontei</name>
    <name type="common">Redheaded pine sawfly</name>
    <dbReference type="NCBI Taxonomy" id="441921"/>
    <lineage>
        <taxon>Eukaryota</taxon>
        <taxon>Metazoa</taxon>
        <taxon>Ecdysozoa</taxon>
        <taxon>Arthropoda</taxon>
        <taxon>Hexapoda</taxon>
        <taxon>Insecta</taxon>
        <taxon>Pterygota</taxon>
        <taxon>Neoptera</taxon>
        <taxon>Endopterygota</taxon>
        <taxon>Hymenoptera</taxon>
        <taxon>Tenthredinoidea</taxon>
        <taxon>Diprionidae</taxon>
        <taxon>Diprioninae</taxon>
        <taxon>Neodiprion</taxon>
    </lineage>
</organism>
<keyword evidence="8" id="KW-1185">Reference proteome</keyword>
<evidence type="ECO:0000313" key="10">
    <source>
        <dbReference type="RefSeq" id="XP_015524185.1"/>
    </source>
</evidence>
<dbReference type="PANTHER" id="PTHR13675:SF0">
    <property type="entry name" value="LYR MOTIF-CONTAINING PROTEIN 2"/>
    <property type="match status" value="1"/>
</dbReference>
<proteinExistence type="inferred from homology"/>
<evidence type="ECO:0000256" key="3">
    <source>
        <dbReference type="ARBA" id="ARBA00022946"/>
    </source>
</evidence>
<feature type="domain" description="Complex 1 LYR protein" evidence="7">
    <location>
        <begin position="19"/>
        <end position="76"/>
    </location>
</feature>
<keyword evidence="3" id="KW-0809">Transit peptide</keyword>
<evidence type="ECO:0000256" key="4">
    <source>
        <dbReference type="ARBA" id="ARBA00023128"/>
    </source>
</evidence>
<dbReference type="RefSeq" id="XP_015524179.1">
    <property type="nucleotide sequence ID" value="XM_015668693.1"/>
</dbReference>
<sequence>MSGKLPRSAMSLKQFMVHQEVLKLYRNIMRTIRQVPDEMDRRYLRDWARNDFRSNRDIKDEFAIKSLIIHGENSLAELRRNLNRTKGS</sequence>
<evidence type="ECO:0000313" key="9">
    <source>
        <dbReference type="RefSeq" id="XP_015524179.1"/>
    </source>
</evidence>